<feature type="domain" description="SLH" evidence="3">
    <location>
        <begin position="89"/>
        <end position="147"/>
    </location>
</feature>
<dbReference type="InterPro" id="IPR051465">
    <property type="entry name" value="Cell_Envelope_Struct_Comp"/>
</dbReference>
<gene>
    <name evidence="4" type="ORF">DNHGIG_40820</name>
</gene>
<evidence type="ECO:0000313" key="4">
    <source>
        <dbReference type="EMBL" id="GIM48533.1"/>
    </source>
</evidence>
<feature type="domain" description="SLH" evidence="3">
    <location>
        <begin position="25"/>
        <end position="88"/>
    </location>
</feature>
<name>A0AAV4LL62_9BACL</name>
<evidence type="ECO:0000313" key="5">
    <source>
        <dbReference type="Proteomes" id="UP001057291"/>
    </source>
</evidence>
<dbReference type="RefSeq" id="WP_282201576.1">
    <property type="nucleotide sequence ID" value="NZ_BOQE01000002.1"/>
</dbReference>
<sequence length="363" mass="38526">MKKKWAIVGLSMASLLAVSVSAQAESSLFSDVPDTSAYVTYINDLSNKHVISGVGNGQFAPTKELTRAEFATLLVRAFGLQQSSNPVKFGDAKGHWAAAYIQTASEAGIVAGTSATTFSPDAPVKREEAAQMVWNFLSKHGVTASNGDSNGLVNTDPWAKNAVFNVISHKLAGPEVTDANDYKSQDTMNRQEAAALIDLAMQVLSQKSKPAPLPPVSSESSSGTSSSSGSPGMLPASADNLKPNSDGTLSPANVTIPALYANDPIFKIASQDEIKNLMAQVKFKVDGSSVTVTLPDTNNSKVTWYVNSTKASKPYESSKGTTLTFNNEIAVVIVLQQPYNVGSGVYLTATFKNTNGQWTLQYR</sequence>
<feature type="chain" id="PRO_5043797599" description="SLH domain-containing protein" evidence="2">
    <location>
        <begin position="25"/>
        <end position="363"/>
    </location>
</feature>
<feature type="compositionally biased region" description="Low complexity" evidence="1">
    <location>
        <begin position="216"/>
        <end position="238"/>
    </location>
</feature>
<evidence type="ECO:0000256" key="1">
    <source>
        <dbReference type="SAM" id="MobiDB-lite"/>
    </source>
</evidence>
<dbReference type="InterPro" id="IPR001119">
    <property type="entry name" value="SLH_dom"/>
</dbReference>
<organism evidence="4 5">
    <name type="scientific">Collibacillus ludicampi</name>
    <dbReference type="NCBI Taxonomy" id="2771369"/>
    <lineage>
        <taxon>Bacteria</taxon>
        <taxon>Bacillati</taxon>
        <taxon>Bacillota</taxon>
        <taxon>Bacilli</taxon>
        <taxon>Bacillales</taxon>
        <taxon>Alicyclobacillaceae</taxon>
        <taxon>Collibacillus</taxon>
    </lineage>
</organism>
<evidence type="ECO:0000259" key="3">
    <source>
        <dbReference type="PROSITE" id="PS51272"/>
    </source>
</evidence>
<dbReference type="Proteomes" id="UP001057291">
    <property type="component" value="Unassembled WGS sequence"/>
</dbReference>
<comment type="caution">
    <text evidence="4">The sequence shown here is derived from an EMBL/GenBank/DDBJ whole genome shotgun (WGS) entry which is preliminary data.</text>
</comment>
<dbReference type="EMBL" id="BOQE01000002">
    <property type="protein sequence ID" value="GIM48533.1"/>
    <property type="molecule type" value="Genomic_DNA"/>
</dbReference>
<proteinExistence type="predicted"/>
<feature type="region of interest" description="Disordered" evidence="1">
    <location>
        <begin position="207"/>
        <end position="248"/>
    </location>
</feature>
<evidence type="ECO:0000256" key="2">
    <source>
        <dbReference type="SAM" id="SignalP"/>
    </source>
</evidence>
<reference evidence="4" key="1">
    <citation type="journal article" date="2023" name="Int. J. Syst. Evol. Microbiol.">
        <title>Collibacillus ludicampi gen. nov., sp. nov., a new soil bacterium of the family Alicyclobacillaceae.</title>
        <authorList>
            <person name="Jojima T."/>
            <person name="Ioku Y."/>
            <person name="Fukuta Y."/>
            <person name="Shirasaka N."/>
            <person name="Matsumura Y."/>
            <person name="Mori M."/>
        </authorList>
    </citation>
    <scope>NUCLEOTIDE SEQUENCE</scope>
    <source>
        <strain evidence="4">TP075</strain>
    </source>
</reference>
<keyword evidence="5" id="KW-1185">Reference proteome</keyword>
<feature type="signal peptide" evidence="2">
    <location>
        <begin position="1"/>
        <end position="24"/>
    </location>
</feature>
<keyword evidence="2" id="KW-0732">Signal</keyword>
<accession>A0AAV4LL62</accession>
<protein>
    <recommendedName>
        <fullName evidence="3">SLH domain-containing protein</fullName>
    </recommendedName>
</protein>
<dbReference type="PANTHER" id="PTHR43308">
    <property type="entry name" value="OUTER MEMBRANE PROTEIN ALPHA-RELATED"/>
    <property type="match status" value="1"/>
</dbReference>
<dbReference type="AlphaFoldDB" id="A0AAV4LL62"/>
<dbReference type="Pfam" id="PF00395">
    <property type="entry name" value="SLH"/>
    <property type="match status" value="2"/>
</dbReference>
<dbReference type="PANTHER" id="PTHR43308:SF5">
    <property type="entry name" value="S-LAYER PROTEIN _ PEPTIDOGLYCAN ENDO-BETA-N-ACETYLGLUCOSAMINIDASE"/>
    <property type="match status" value="1"/>
</dbReference>
<dbReference type="PROSITE" id="PS51272">
    <property type="entry name" value="SLH"/>
    <property type="match status" value="2"/>
</dbReference>